<dbReference type="Proteomes" id="UP001346877">
    <property type="component" value="Chromosome"/>
</dbReference>
<name>A0ABZ1PEE4_9ACTN</name>
<proteinExistence type="predicted"/>
<organism evidence="3 4">
    <name type="scientific">Micromonospora zamorensis</name>
    <dbReference type="NCBI Taxonomy" id="709883"/>
    <lineage>
        <taxon>Bacteria</taxon>
        <taxon>Bacillati</taxon>
        <taxon>Actinomycetota</taxon>
        <taxon>Actinomycetes</taxon>
        <taxon>Micromonosporales</taxon>
        <taxon>Micromonosporaceae</taxon>
        <taxon>Micromonospora</taxon>
    </lineage>
</organism>
<reference evidence="3 4" key="1">
    <citation type="submission" date="2022-10" db="EMBL/GenBank/DDBJ databases">
        <title>The complete genomes of actinobacterial strains from the NBC collection.</title>
        <authorList>
            <person name="Joergensen T.S."/>
            <person name="Alvarez Arevalo M."/>
            <person name="Sterndorff E.B."/>
            <person name="Faurdal D."/>
            <person name="Vuksanovic O."/>
            <person name="Mourched A.-S."/>
            <person name="Charusanti P."/>
            <person name="Shaw S."/>
            <person name="Blin K."/>
            <person name="Weber T."/>
        </authorList>
    </citation>
    <scope>NUCLEOTIDE SEQUENCE [LARGE SCALE GENOMIC DNA]</scope>
    <source>
        <strain evidence="3 4">NBC_00396</strain>
    </source>
</reference>
<feature type="region of interest" description="Disordered" evidence="1">
    <location>
        <begin position="72"/>
        <end position="94"/>
    </location>
</feature>
<dbReference type="EMBL" id="CP107941">
    <property type="protein sequence ID" value="WUI82444.1"/>
    <property type="molecule type" value="Genomic_DNA"/>
</dbReference>
<protein>
    <submittedName>
        <fullName evidence="3">Uncharacterized protein</fullName>
    </submittedName>
</protein>
<keyword evidence="2" id="KW-1133">Transmembrane helix</keyword>
<feature type="compositionally biased region" description="Basic and acidic residues" evidence="1">
    <location>
        <begin position="78"/>
        <end position="94"/>
    </location>
</feature>
<evidence type="ECO:0000256" key="2">
    <source>
        <dbReference type="SAM" id="Phobius"/>
    </source>
</evidence>
<gene>
    <name evidence="3" type="ORF">OG375_32060</name>
</gene>
<evidence type="ECO:0000313" key="4">
    <source>
        <dbReference type="Proteomes" id="UP001346877"/>
    </source>
</evidence>
<keyword evidence="2" id="KW-0472">Membrane</keyword>
<feature type="transmembrane region" description="Helical" evidence="2">
    <location>
        <begin position="35"/>
        <end position="55"/>
    </location>
</feature>
<evidence type="ECO:0000256" key="1">
    <source>
        <dbReference type="SAM" id="MobiDB-lite"/>
    </source>
</evidence>
<keyword evidence="2" id="KW-0812">Transmembrane</keyword>
<dbReference type="RefSeq" id="WP_327646405.1">
    <property type="nucleotide sequence ID" value="NZ_CP107892.1"/>
</dbReference>
<keyword evidence="4" id="KW-1185">Reference proteome</keyword>
<accession>A0ABZ1PEE4</accession>
<evidence type="ECO:0000313" key="3">
    <source>
        <dbReference type="EMBL" id="WUI82444.1"/>
    </source>
</evidence>
<sequence length="94" mass="10070">MMFKRADLAVLALALGLLIVGYILRDDVHGTAATVGRVLVPLGYICGMIAGIGPARRARRENNRLRAVLLGGDTAPVADERPGQPRAEDTHPDR</sequence>